<accession>A0A521E082</accession>
<evidence type="ECO:0000313" key="2">
    <source>
        <dbReference type="Proteomes" id="UP000319267"/>
    </source>
</evidence>
<proteinExistence type="predicted"/>
<dbReference type="EMBL" id="FXTQ01000003">
    <property type="protein sequence ID" value="SMO77255.1"/>
    <property type="molecule type" value="Genomic_DNA"/>
</dbReference>
<name>A0A521E082_9FLAO</name>
<evidence type="ECO:0000313" key="1">
    <source>
        <dbReference type="EMBL" id="SMO77255.1"/>
    </source>
</evidence>
<dbReference type="OrthoDB" id="7834651at2"/>
<keyword evidence="2" id="KW-1185">Reference proteome</keyword>
<evidence type="ECO:0008006" key="3">
    <source>
        <dbReference type="Google" id="ProtNLM"/>
    </source>
</evidence>
<sequence>MKNELKITDTSIEEKIKRELKAKPGSERDRIFSKFFGAALGGIPWVGGFLNILTDLHFDDQSKNNLLYEKWLEEHQNKMRLLGETLYEVVKKLNEFSEDINERLESEEYLQIVRKSFRTWDNADTFEKRELIRKLITNAGGQKIVDDDIIRLFLDWLNLYHEIHFSVIKVIYQNQSASRGEIWQELNGTYVREDSMEADLFKMLIRDLSTGGVIRQYRPTDYYGNFVKQKRTKTPSSGTLKSAFDDNEQYVLTNLGQNFVHYTMNELSTKIE</sequence>
<protein>
    <recommendedName>
        <fullName evidence="3">DUF4393 domain-containing protein</fullName>
    </recommendedName>
</protein>
<dbReference type="RefSeq" id="WP_111377141.1">
    <property type="nucleotide sequence ID" value="NZ_CP043612.1"/>
</dbReference>
<dbReference type="AlphaFoldDB" id="A0A521E082"/>
<dbReference type="Proteomes" id="UP000319267">
    <property type="component" value="Unassembled WGS sequence"/>
</dbReference>
<reference evidence="1 2" key="1">
    <citation type="submission" date="2017-05" db="EMBL/GenBank/DDBJ databases">
        <authorList>
            <person name="Varghese N."/>
            <person name="Submissions S."/>
        </authorList>
    </citation>
    <scope>NUCLEOTIDE SEQUENCE [LARGE SCALE GENOMIC DNA]</scope>
    <source>
        <strain evidence="1 2">DSM 29982</strain>
    </source>
</reference>
<gene>
    <name evidence="1" type="ORF">SAMN06265220_103695</name>
</gene>
<organism evidence="1 2">
    <name type="scientific">Flavobacterium nitrogenifigens</name>
    <dbReference type="NCBI Taxonomy" id="1617283"/>
    <lineage>
        <taxon>Bacteria</taxon>
        <taxon>Pseudomonadati</taxon>
        <taxon>Bacteroidota</taxon>
        <taxon>Flavobacteriia</taxon>
        <taxon>Flavobacteriales</taxon>
        <taxon>Flavobacteriaceae</taxon>
        <taxon>Flavobacterium</taxon>
    </lineage>
</organism>